<protein>
    <recommendedName>
        <fullName evidence="2">DegT/DnrJ/EryC1/StrS aminotransferase family protein</fullName>
    </recommendedName>
</protein>
<dbReference type="InterPro" id="IPR015421">
    <property type="entry name" value="PyrdxlP-dep_Trfase_major"/>
</dbReference>
<dbReference type="Pfam" id="PF01041">
    <property type="entry name" value="DegT_DnrJ_EryC1"/>
    <property type="match status" value="1"/>
</dbReference>
<name>A0A0F9G1I6_9ZZZZ</name>
<sequence length="334" mass="37563">MTETVPVFRPRLMGQLDNLHATLASSWWGTGPKVAAFEAEFAGYLGVEKTRCVMLNSCTAALHLAVKLYPDAERFLVPALTFISTAWAPQYEGKQISFVEVGEDLCIDQDDALSKLRSPKDVVIAVHLGGHVAALDRLQQECRVIEDCAHALGSYDGPDHVGQSAGCFSFQATKGLPIGDGGMLVLDTVSQRGRVEAWAWCGIGQSTWERSSTEYRWAYAIEDVGYKYRANDVSAALALDQWSGVRSAVLERHRIARIYTEELADLPWLELPRPREGTQSNWQEYMVRTVHRDGLQKHLSERGVATTVHYYPINLYPLWKRQELPFTEQVWRGY</sequence>
<dbReference type="GO" id="GO:0000271">
    <property type="term" value="P:polysaccharide biosynthetic process"/>
    <property type="evidence" value="ECO:0007669"/>
    <property type="project" value="TreeGrafter"/>
</dbReference>
<dbReference type="InterPro" id="IPR015422">
    <property type="entry name" value="PyrdxlP-dep_Trfase_small"/>
</dbReference>
<reference evidence="1" key="1">
    <citation type="journal article" date="2015" name="Nature">
        <title>Complex archaea that bridge the gap between prokaryotes and eukaryotes.</title>
        <authorList>
            <person name="Spang A."/>
            <person name="Saw J.H."/>
            <person name="Jorgensen S.L."/>
            <person name="Zaremba-Niedzwiedzka K."/>
            <person name="Martijn J."/>
            <person name="Lind A.E."/>
            <person name="van Eijk R."/>
            <person name="Schleper C."/>
            <person name="Guy L."/>
            <person name="Ettema T.J."/>
        </authorList>
    </citation>
    <scope>NUCLEOTIDE SEQUENCE</scope>
</reference>
<dbReference type="InterPro" id="IPR000653">
    <property type="entry name" value="DegT/StrS_aminotransferase"/>
</dbReference>
<dbReference type="Gene3D" id="3.40.640.10">
    <property type="entry name" value="Type I PLP-dependent aspartate aminotransferase-like (Major domain)"/>
    <property type="match status" value="1"/>
</dbReference>
<dbReference type="PANTHER" id="PTHR30244:SF34">
    <property type="entry name" value="DTDP-4-AMINO-4,6-DIDEOXYGALACTOSE TRANSAMINASE"/>
    <property type="match status" value="1"/>
</dbReference>
<comment type="caution">
    <text evidence="1">The sequence shown here is derived from an EMBL/GenBank/DDBJ whole genome shotgun (WGS) entry which is preliminary data.</text>
</comment>
<dbReference type="PIRSF" id="PIRSF000390">
    <property type="entry name" value="PLP_StrS"/>
    <property type="match status" value="1"/>
</dbReference>
<proteinExistence type="predicted"/>
<dbReference type="SUPFAM" id="SSF53383">
    <property type="entry name" value="PLP-dependent transferases"/>
    <property type="match status" value="1"/>
</dbReference>
<dbReference type="AlphaFoldDB" id="A0A0F9G1I6"/>
<accession>A0A0F9G1I6</accession>
<dbReference type="InterPro" id="IPR015424">
    <property type="entry name" value="PyrdxlP-dep_Trfase"/>
</dbReference>
<gene>
    <name evidence="1" type="ORF">LCGC14_2175370</name>
</gene>
<dbReference type="GO" id="GO:0008483">
    <property type="term" value="F:transaminase activity"/>
    <property type="evidence" value="ECO:0007669"/>
    <property type="project" value="TreeGrafter"/>
</dbReference>
<organism evidence="1">
    <name type="scientific">marine sediment metagenome</name>
    <dbReference type="NCBI Taxonomy" id="412755"/>
    <lineage>
        <taxon>unclassified sequences</taxon>
        <taxon>metagenomes</taxon>
        <taxon>ecological metagenomes</taxon>
    </lineage>
</organism>
<dbReference type="GO" id="GO:0030170">
    <property type="term" value="F:pyridoxal phosphate binding"/>
    <property type="evidence" value="ECO:0007669"/>
    <property type="project" value="TreeGrafter"/>
</dbReference>
<dbReference type="PANTHER" id="PTHR30244">
    <property type="entry name" value="TRANSAMINASE"/>
    <property type="match status" value="1"/>
</dbReference>
<dbReference type="Gene3D" id="3.90.1150.10">
    <property type="entry name" value="Aspartate Aminotransferase, domain 1"/>
    <property type="match status" value="1"/>
</dbReference>
<evidence type="ECO:0008006" key="2">
    <source>
        <dbReference type="Google" id="ProtNLM"/>
    </source>
</evidence>
<evidence type="ECO:0000313" key="1">
    <source>
        <dbReference type="EMBL" id="KKL63410.1"/>
    </source>
</evidence>
<dbReference type="EMBL" id="LAZR01028181">
    <property type="protein sequence ID" value="KKL63410.1"/>
    <property type="molecule type" value="Genomic_DNA"/>
</dbReference>